<dbReference type="STRING" id="174720.A0A0N5CF44"/>
<dbReference type="GO" id="GO:0000785">
    <property type="term" value="C:chromatin"/>
    <property type="evidence" value="ECO:0007669"/>
    <property type="project" value="TreeGrafter"/>
</dbReference>
<proteinExistence type="predicted"/>
<dbReference type="AlphaFoldDB" id="A0A0N5CF44"/>
<keyword evidence="1" id="KW-1185">Reference proteome</keyword>
<protein>
    <submittedName>
        <fullName evidence="2">SP-RING-type domain-containing protein</fullName>
    </submittedName>
</protein>
<sequence>MSGLDFQRYKKIIQFTLDDKVIKELLKKVQQPTSSVPTINRRKLLTLLDNPSKKSTITDLIDKHQMKKQNGNSEEISDVLLPLNLNNDLSINMKKLFFYRNFTPLTNWEIVSCKNIQNTQCIINQSKVMKFHLPGNIKSKIQKDGDGNVCKNAILLRSVKMDPKQDEYDDNYPNSLRLLTKRKDYTNLFPREIIKRADNIKERVSYPTILNELVLDEIISYKENSNISITLSYNSKSMPDSDYCFQIVASEEVSDDEVINEILKRPKRSVKQFKKELKKYLVSDDDLKIEKVRVILQSSVLIGPIGIPFRGKNCTHLIPDDLKSYIRINRIREDWMCKICNTSCTPDEIIIDQFYLDLLAQNPNSSIVDIYENGKFEVVDEIELDPQDDILIDESPVKSKRPRTKRK</sequence>
<dbReference type="PANTHER" id="PTHR10782:SF4">
    <property type="entry name" value="TONALLI, ISOFORM E"/>
    <property type="match status" value="1"/>
</dbReference>
<dbReference type="Gene3D" id="3.30.40.10">
    <property type="entry name" value="Zinc/RING finger domain, C3HC4 (zinc finger)"/>
    <property type="match status" value="1"/>
</dbReference>
<dbReference type="Proteomes" id="UP000046392">
    <property type="component" value="Unplaced"/>
</dbReference>
<evidence type="ECO:0000313" key="1">
    <source>
        <dbReference type="Proteomes" id="UP000046392"/>
    </source>
</evidence>
<name>A0A0N5CF44_STREA</name>
<dbReference type="GO" id="GO:0061665">
    <property type="term" value="F:SUMO ligase activity"/>
    <property type="evidence" value="ECO:0007669"/>
    <property type="project" value="TreeGrafter"/>
</dbReference>
<reference evidence="2" key="1">
    <citation type="submission" date="2017-02" db="UniProtKB">
        <authorList>
            <consortium name="WormBaseParasite"/>
        </authorList>
    </citation>
    <scope>IDENTIFICATION</scope>
</reference>
<dbReference type="GO" id="GO:0016925">
    <property type="term" value="P:protein sumoylation"/>
    <property type="evidence" value="ECO:0007669"/>
    <property type="project" value="TreeGrafter"/>
</dbReference>
<evidence type="ECO:0000313" key="2">
    <source>
        <dbReference type="WBParaSite" id="SPAL_0001648200.1"/>
    </source>
</evidence>
<dbReference type="PANTHER" id="PTHR10782">
    <property type="entry name" value="ZINC FINGER MIZ DOMAIN-CONTAINING PROTEIN"/>
    <property type="match status" value="1"/>
</dbReference>
<accession>A0A0N5CF44</accession>
<dbReference type="WBParaSite" id="SPAL_0001648200.1">
    <property type="protein sequence ID" value="SPAL_0001648200.1"/>
    <property type="gene ID" value="SPAL_0001648200"/>
</dbReference>
<dbReference type="InterPro" id="IPR013083">
    <property type="entry name" value="Znf_RING/FYVE/PHD"/>
</dbReference>
<organism evidence="1 2">
    <name type="scientific">Strongyloides papillosus</name>
    <name type="common">Intestinal threadworm</name>
    <dbReference type="NCBI Taxonomy" id="174720"/>
    <lineage>
        <taxon>Eukaryota</taxon>
        <taxon>Metazoa</taxon>
        <taxon>Ecdysozoa</taxon>
        <taxon>Nematoda</taxon>
        <taxon>Chromadorea</taxon>
        <taxon>Rhabditida</taxon>
        <taxon>Tylenchina</taxon>
        <taxon>Panagrolaimomorpha</taxon>
        <taxon>Strongyloidoidea</taxon>
        <taxon>Strongyloididae</taxon>
        <taxon>Strongyloides</taxon>
    </lineage>
</organism>